<keyword evidence="12" id="KW-0496">Mitochondrion</keyword>
<dbReference type="PROSITE" id="PS00816">
    <property type="entry name" value="AIPM_HOMOCIT_SYNTH_2"/>
    <property type="match status" value="1"/>
</dbReference>
<dbReference type="PANTHER" id="PTHR46911">
    <property type="match status" value="1"/>
</dbReference>
<dbReference type="Pfam" id="PF22615">
    <property type="entry name" value="IPMS_D2"/>
    <property type="match status" value="1"/>
</dbReference>
<dbReference type="InterPro" id="IPR000891">
    <property type="entry name" value="PYR_CT"/>
</dbReference>
<evidence type="ECO:0000256" key="4">
    <source>
        <dbReference type="ARBA" id="ARBA00004689"/>
    </source>
</evidence>
<evidence type="ECO:0000313" key="17">
    <source>
        <dbReference type="Proteomes" id="UP000664521"/>
    </source>
</evidence>
<sequence>MPMLQDPSKKYRRFRPLHIPDRQWPSKTLEKPPRWLATDLRDGNQSLVDPMDSNQKYRYFQMLVELGYKEIEVSFPSASDTDFDFTRRLVETPGVVPDDVWLQVLSPCRQDLIRRTVDSLKGAKKALLHLYLATSECFQRIVFGFTNEQSIELAVKCTQYARSITKDDPSQTGTEWAYEFSPETFSDTSPEFVIQICEAVKAAWEPSETNPIVFNLPATVEMSTPNVYADQIEYFCRNISERSKICVSLHPHNDRGCAVAAAELAQMAGADRVEGTLFGNGERTGNVDLVTLALNLYTQGIHPKINFSNINPVIDIVEESNKIPVHPRAPYGGQLVVCAFSGSHQDAIKKGFQTREAANATSDDPWQMPYLPLDPQDIGRTYEAIIRVNSQSGKGGAAWIVYRTLELDLPRGLQVAFSRLVQKETETLGRELLSNEIQTLFEDTYHLKENTHFILVDYNITADRASSPVPPEKGRSQNTKNFKRRFDGVVAVEGVEHHIHGVGNGPISSLANALKGFGIELDVADYKEHSIGKKTGGGGAGADVKAATYIECTVAGRKEKIWGVGIHEDVVQASLIALLSAASSSVLSRPKSPLVVLAPSPERPKFSTLQKLAVNGSLVTPPPSGPDAVSRLEANVTVTPPPPSGPDAVSKLEANVNGSTIPPLPPSGPDTVSKLEAKAN</sequence>
<keyword evidence="10" id="KW-0808">Transferase</keyword>
<dbReference type="InterPro" id="IPR036230">
    <property type="entry name" value="LeuA_allosteric_dom_sf"/>
</dbReference>
<evidence type="ECO:0000256" key="5">
    <source>
        <dbReference type="ARBA" id="ARBA00009767"/>
    </source>
</evidence>
<dbReference type="InterPro" id="IPR005668">
    <property type="entry name" value="IPM_Synthase"/>
</dbReference>
<gene>
    <name evidence="16" type="ORF">HETSPECPRED_005907</name>
</gene>
<name>A0A8H3ISE3_9LECA</name>
<evidence type="ECO:0000256" key="8">
    <source>
        <dbReference type="ARBA" id="ARBA00022430"/>
    </source>
</evidence>
<dbReference type="FunFam" id="3.20.20.70:FF:000045">
    <property type="entry name" value="2-isopropylmalate synthase"/>
    <property type="match status" value="1"/>
</dbReference>
<evidence type="ECO:0000256" key="14">
    <source>
        <dbReference type="SAM" id="MobiDB-lite"/>
    </source>
</evidence>
<evidence type="ECO:0000256" key="9">
    <source>
        <dbReference type="ARBA" id="ARBA00022605"/>
    </source>
</evidence>
<dbReference type="SUPFAM" id="SSF51569">
    <property type="entry name" value="Aldolase"/>
    <property type="match status" value="1"/>
</dbReference>
<keyword evidence="9" id="KW-0028">Amino-acid biosynthesis</keyword>
<dbReference type="NCBIfam" id="NF002991">
    <property type="entry name" value="PRK03739.1"/>
    <property type="match status" value="1"/>
</dbReference>
<keyword evidence="13" id="KW-0100">Branched-chain amino acid biosynthesis</keyword>
<keyword evidence="11" id="KW-0479">Metal-binding</keyword>
<dbReference type="FunFam" id="3.30.160.270:FF:000002">
    <property type="entry name" value="2-isopropylmalate synthase"/>
    <property type="match status" value="1"/>
</dbReference>
<evidence type="ECO:0000256" key="6">
    <source>
        <dbReference type="ARBA" id="ARBA00011738"/>
    </source>
</evidence>
<dbReference type="SUPFAM" id="SSF89000">
    <property type="entry name" value="post-HMGL domain-like"/>
    <property type="match status" value="1"/>
</dbReference>
<protein>
    <recommendedName>
        <fullName evidence="7">2-isopropylmalate synthase</fullName>
        <ecNumber evidence="7">2.3.3.13</ecNumber>
    </recommendedName>
</protein>
<dbReference type="OrthoDB" id="418791at2759"/>
<dbReference type="CDD" id="cd07942">
    <property type="entry name" value="DRE_TIM_LeuA"/>
    <property type="match status" value="1"/>
</dbReference>
<dbReference type="InterPro" id="IPR002034">
    <property type="entry name" value="AIPM/Hcit_synth_CS"/>
</dbReference>
<dbReference type="GO" id="GO:0046872">
    <property type="term" value="F:metal ion binding"/>
    <property type="evidence" value="ECO:0007669"/>
    <property type="project" value="UniProtKB-KW"/>
</dbReference>
<evidence type="ECO:0000256" key="1">
    <source>
        <dbReference type="ARBA" id="ARBA00000064"/>
    </source>
</evidence>
<dbReference type="EMBL" id="CAJPDS010000039">
    <property type="protein sequence ID" value="CAF9925715.1"/>
    <property type="molecule type" value="Genomic_DNA"/>
</dbReference>
<keyword evidence="17" id="KW-1185">Reference proteome</keyword>
<dbReference type="SMART" id="SM00917">
    <property type="entry name" value="LeuA_dimer"/>
    <property type="match status" value="1"/>
</dbReference>
<dbReference type="InterPro" id="IPR013709">
    <property type="entry name" value="2-isopropylmalate_synth_dimer"/>
</dbReference>
<dbReference type="HAMAP" id="MF_00572">
    <property type="entry name" value="LeuA_type2"/>
    <property type="match status" value="1"/>
</dbReference>
<comment type="subunit">
    <text evidence="6">Homodimer.</text>
</comment>
<dbReference type="PROSITE" id="PS50991">
    <property type="entry name" value="PYR_CT"/>
    <property type="match status" value="1"/>
</dbReference>
<feature type="region of interest" description="Disordered" evidence="14">
    <location>
        <begin position="617"/>
        <end position="680"/>
    </location>
</feature>
<comment type="pathway">
    <text evidence="4">Amino-acid biosynthesis; L-leucine biosynthesis; L-leucine from 3-methyl-2-oxobutanoate: step 1/4.</text>
</comment>
<evidence type="ECO:0000256" key="7">
    <source>
        <dbReference type="ARBA" id="ARBA00012973"/>
    </source>
</evidence>
<evidence type="ECO:0000256" key="12">
    <source>
        <dbReference type="ARBA" id="ARBA00023128"/>
    </source>
</evidence>
<proteinExistence type="inferred from homology"/>
<dbReference type="PROSITE" id="PS00815">
    <property type="entry name" value="AIPM_HOMOCIT_SYNTH_1"/>
    <property type="match status" value="1"/>
</dbReference>
<comment type="similarity">
    <text evidence="5">Belongs to the alpha-IPM synthase/homocitrate synthase family. LeuA type 2 subfamily.</text>
</comment>
<evidence type="ECO:0000256" key="10">
    <source>
        <dbReference type="ARBA" id="ARBA00022679"/>
    </source>
</evidence>
<dbReference type="SUPFAM" id="SSF110921">
    <property type="entry name" value="2-isopropylmalate synthase LeuA, allosteric (dimerisation) domain"/>
    <property type="match status" value="1"/>
</dbReference>
<comment type="catalytic activity">
    <reaction evidence="1">
        <text>3-methyl-2-oxobutanoate + acetyl-CoA + H2O = (2S)-2-isopropylmalate + CoA + H(+)</text>
        <dbReference type="Rhea" id="RHEA:21524"/>
        <dbReference type="ChEBI" id="CHEBI:1178"/>
        <dbReference type="ChEBI" id="CHEBI:11851"/>
        <dbReference type="ChEBI" id="CHEBI:15377"/>
        <dbReference type="ChEBI" id="CHEBI:15378"/>
        <dbReference type="ChEBI" id="CHEBI:57287"/>
        <dbReference type="ChEBI" id="CHEBI:57288"/>
        <dbReference type="EC" id="2.3.3.13"/>
    </reaction>
</comment>
<evidence type="ECO:0000256" key="3">
    <source>
        <dbReference type="ARBA" id="ARBA00004173"/>
    </source>
</evidence>
<dbReference type="AlphaFoldDB" id="A0A8H3ISE3"/>
<organism evidence="16 17">
    <name type="scientific">Heterodermia speciosa</name>
    <dbReference type="NCBI Taxonomy" id="116794"/>
    <lineage>
        <taxon>Eukaryota</taxon>
        <taxon>Fungi</taxon>
        <taxon>Dikarya</taxon>
        <taxon>Ascomycota</taxon>
        <taxon>Pezizomycotina</taxon>
        <taxon>Lecanoromycetes</taxon>
        <taxon>OSLEUM clade</taxon>
        <taxon>Lecanoromycetidae</taxon>
        <taxon>Caliciales</taxon>
        <taxon>Physciaceae</taxon>
        <taxon>Heterodermia</taxon>
    </lineage>
</organism>
<dbReference type="PANTHER" id="PTHR46911:SF1">
    <property type="entry name" value="2-ISOPROPYLMALATE SYNTHASE"/>
    <property type="match status" value="1"/>
</dbReference>
<keyword evidence="8" id="KW-0432">Leucine biosynthesis</keyword>
<dbReference type="Proteomes" id="UP000664521">
    <property type="component" value="Unassembled WGS sequence"/>
</dbReference>
<dbReference type="Gene3D" id="3.20.20.70">
    <property type="entry name" value="Aldolase class I"/>
    <property type="match status" value="1"/>
</dbReference>
<dbReference type="GO" id="GO:0003852">
    <property type="term" value="F:2-isopropylmalate synthase activity"/>
    <property type="evidence" value="ECO:0007669"/>
    <property type="project" value="UniProtKB-EC"/>
</dbReference>
<dbReference type="Gene3D" id="3.30.160.270">
    <property type="match status" value="1"/>
</dbReference>
<dbReference type="Pfam" id="PF00682">
    <property type="entry name" value="HMGL-like"/>
    <property type="match status" value="1"/>
</dbReference>
<dbReference type="GO" id="GO:0009098">
    <property type="term" value="P:L-leucine biosynthetic process"/>
    <property type="evidence" value="ECO:0007669"/>
    <property type="project" value="UniProtKB-KW"/>
</dbReference>
<dbReference type="InterPro" id="IPR013785">
    <property type="entry name" value="Aldolase_TIM"/>
</dbReference>
<accession>A0A8H3ISE3</accession>
<feature type="domain" description="Pyruvate carboxyltransferase" evidence="15">
    <location>
        <begin position="33"/>
        <end position="311"/>
    </location>
</feature>
<dbReference type="InterPro" id="IPR054692">
    <property type="entry name" value="LeuA-like_post-cat"/>
</dbReference>
<evidence type="ECO:0000256" key="11">
    <source>
        <dbReference type="ARBA" id="ARBA00022723"/>
    </source>
</evidence>
<evidence type="ECO:0000256" key="2">
    <source>
        <dbReference type="ARBA" id="ARBA00001968"/>
    </source>
</evidence>
<evidence type="ECO:0000259" key="15">
    <source>
        <dbReference type="PROSITE" id="PS50991"/>
    </source>
</evidence>
<dbReference type="Pfam" id="PF08502">
    <property type="entry name" value="LeuA_dimer"/>
    <property type="match status" value="1"/>
</dbReference>
<dbReference type="InterPro" id="IPR039371">
    <property type="entry name" value="LeuA_N_DRE-TIM"/>
</dbReference>
<dbReference type="EC" id="2.3.3.13" evidence="7"/>
<comment type="caution">
    <text evidence="16">The sequence shown here is derived from an EMBL/GenBank/DDBJ whole genome shotgun (WGS) entry which is preliminary data.</text>
</comment>
<comment type="cofactor">
    <cofactor evidence="2">
        <name>a divalent metal cation</name>
        <dbReference type="ChEBI" id="CHEBI:60240"/>
    </cofactor>
</comment>
<comment type="subcellular location">
    <subcellularLocation>
        <location evidence="3">Mitochondrion</location>
    </subcellularLocation>
</comment>
<evidence type="ECO:0000256" key="13">
    <source>
        <dbReference type="ARBA" id="ARBA00023304"/>
    </source>
</evidence>
<evidence type="ECO:0000313" key="16">
    <source>
        <dbReference type="EMBL" id="CAF9925715.1"/>
    </source>
</evidence>
<dbReference type="GO" id="GO:0005739">
    <property type="term" value="C:mitochondrion"/>
    <property type="evidence" value="ECO:0007669"/>
    <property type="project" value="UniProtKB-SubCell"/>
</dbReference>
<reference evidence="16" key="1">
    <citation type="submission" date="2021-03" db="EMBL/GenBank/DDBJ databases">
        <authorList>
            <person name="Tagirdzhanova G."/>
        </authorList>
    </citation>
    <scope>NUCLEOTIDE SEQUENCE</scope>
</reference>
<dbReference type="NCBIfam" id="TIGR00970">
    <property type="entry name" value="leuA_yeast"/>
    <property type="match status" value="1"/>
</dbReference>